<feature type="compositionally biased region" description="Low complexity" evidence="1">
    <location>
        <begin position="385"/>
        <end position="397"/>
    </location>
</feature>
<dbReference type="InterPro" id="IPR006477">
    <property type="entry name" value="Yir_bir_cir"/>
</dbReference>
<dbReference type="Proteomes" id="UP000030681">
    <property type="component" value="Unassembled WGS sequence"/>
</dbReference>
<organism evidence="3 4">
    <name type="scientific">Plasmodium vinckei vinckei</name>
    <dbReference type="NCBI Taxonomy" id="54757"/>
    <lineage>
        <taxon>Eukaryota</taxon>
        <taxon>Sar</taxon>
        <taxon>Alveolata</taxon>
        <taxon>Apicomplexa</taxon>
        <taxon>Aconoidasida</taxon>
        <taxon>Haemosporida</taxon>
        <taxon>Plasmodiidae</taxon>
        <taxon>Plasmodium</taxon>
        <taxon>Plasmodium (Vinckeia)</taxon>
    </lineage>
</organism>
<feature type="region of interest" description="Disordered" evidence="1">
    <location>
        <begin position="518"/>
        <end position="600"/>
    </location>
</feature>
<proteinExistence type="predicted"/>
<dbReference type="Pfam" id="PF06022">
    <property type="entry name" value="Cir_Bir_Yir"/>
    <property type="match status" value="2"/>
</dbReference>
<dbReference type="EMBL" id="KL446956">
    <property type="protein sequence ID" value="KEG00565.1"/>
    <property type="molecule type" value="Genomic_DNA"/>
</dbReference>
<feature type="compositionally biased region" description="Polar residues" evidence="1">
    <location>
        <begin position="576"/>
        <end position="598"/>
    </location>
</feature>
<reference evidence="3 4" key="1">
    <citation type="submission" date="2013-02" db="EMBL/GenBank/DDBJ databases">
        <title>The Genome Sequence of Plasmodium vinckei vinckei.</title>
        <authorList>
            <consortium name="The Broad Institute Genome Sequencing Platform"/>
            <consortium name="The Broad Institute Genome Sequencing Center for Infectious Disease"/>
            <person name="Neafsey D."/>
            <person name="Cheeseman I."/>
            <person name="Volkman S."/>
            <person name="Adams J."/>
            <person name="Walker B."/>
            <person name="Young S.K."/>
            <person name="Zeng Q."/>
            <person name="Gargeya S."/>
            <person name="Fitzgerald M."/>
            <person name="Haas B."/>
            <person name="Abouelleil A."/>
            <person name="Alvarado L."/>
            <person name="Arachchi H.M."/>
            <person name="Berlin A.M."/>
            <person name="Chapman S.B."/>
            <person name="Dewar J."/>
            <person name="Goldberg J."/>
            <person name="Griggs A."/>
            <person name="Gujja S."/>
            <person name="Hansen M."/>
            <person name="Howarth C."/>
            <person name="Imamovic A."/>
            <person name="Larimer J."/>
            <person name="McCowan C."/>
            <person name="Murphy C."/>
            <person name="Neiman D."/>
            <person name="Pearson M."/>
            <person name="Priest M."/>
            <person name="Roberts A."/>
            <person name="Saif S."/>
            <person name="Shea T."/>
            <person name="Sisk P."/>
            <person name="Sykes S."/>
            <person name="Wortman J."/>
            <person name="Nusbaum C."/>
            <person name="Birren B."/>
        </authorList>
    </citation>
    <scope>NUCLEOTIDE SEQUENCE [LARGE SCALE GENOMIC DNA]</scope>
    <source>
        <strain evidence="4">vinckei</strain>
    </source>
</reference>
<evidence type="ECO:0000256" key="1">
    <source>
        <dbReference type="SAM" id="MobiDB-lite"/>
    </source>
</evidence>
<keyword evidence="2" id="KW-0812">Transmembrane</keyword>
<keyword evidence="2" id="KW-1133">Transmembrane helix</keyword>
<feature type="transmembrane region" description="Helical" evidence="2">
    <location>
        <begin position="629"/>
        <end position="650"/>
    </location>
</feature>
<feature type="compositionally biased region" description="Basic and acidic residues" evidence="1">
    <location>
        <begin position="326"/>
        <end position="336"/>
    </location>
</feature>
<feature type="compositionally biased region" description="Low complexity" evidence="1">
    <location>
        <begin position="362"/>
        <end position="372"/>
    </location>
</feature>
<dbReference type="AlphaFoldDB" id="A0A081IA57"/>
<gene>
    <name evidence="3" type="ORF">YYE_04749</name>
</gene>
<evidence type="ECO:0000256" key="2">
    <source>
        <dbReference type="SAM" id="Phobius"/>
    </source>
</evidence>
<keyword evidence="2" id="KW-0472">Membrane</keyword>
<protein>
    <recommendedName>
        <fullName evidence="5">PIR protein CIR protein</fullName>
    </recommendedName>
</protein>
<dbReference type="NCBIfam" id="TIGR01590">
    <property type="entry name" value="yir-bir-cir_Pla"/>
    <property type="match status" value="1"/>
</dbReference>
<name>A0A081IA57_PLAVN</name>
<evidence type="ECO:0000313" key="4">
    <source>
        <dbReference type="Proteomes" id="UP000030681"/>
    </source>
</evidence>
<sequence length="1023" mass="116723">MAEKACKFLLDTDKYFTNEIVDVTKFNNSGLFTYKCPLKGKENKCITNNERINALGVHLYQKLVSISNDFKGKGDNGNRHIEIFIMWLGNKLYNLENNYTITLEESYKRHLEKYMPNFNYWAIIDSKKEYKRANVWYMSELYKLLNCICNIVIEYNKNNSNNKNKTKIENYSSQCYEKFKNVYNNVKDCYSYFHLLKFLKSIYDDIRNDAIKDADDKKDAIKQAFITNNSFKKAASYHKNNLGDVFEKILNASTISLIDLTTSDWDQMFLNVSDKILDFHTQLCINSYSELVKKQKELESKNQLKVQPQTESDKSGKEANQNSPEGPKDEKPEQFDKIQQPPSEGKKTHGQSKPVKPPIPSQPQAQIQQLGSPPVPLLPQEKDSSSSQKDSSLPKSQTGDSDNGKENTGGANGNKRDPRDPTPNDPAPSDPSSNTPGEYFYWWSSFNGFLFDRTEIFNKASQFIDKSRQTVKEVTDKINSAYTSAVDNLKSAYTVSNNYISGVVNSVTTKLNPFSTFQLGDNKSEPGYPVNGGNEPNPLQSILPPDSPLPKSPDSQGSSTQIHKCPVHQIAPTDGNMGSQTPPSGQGALSISGSNPSNTKKENVITMANVKMKEAPSIWCIRPNTKCDITGISIIVISIFVFLVIMYKYLSLGCTSKSERKKNIKKVINSIGGKRPVQIIIKSYDRNKHLKPVINSVGRKKYPLLNIYKLMQADPYSLFNEIDGYFWEDKGQLNVNKKHKSIDDNCHSWCDSGEGVCHDYFKLASCGVNYLLYNLKDKFDSKYDKLAEYAILWLSYKLNQKPKYSTIELNDFYTNYIEKNDNYNYKINDDDDDNNMTYKEIIDRKKDLMNMNIKEISKFNGPFSILCILYNEINKNNLDCKKCSEDANKFVQKYKELNKNSNIEDSSYNKMLSRLSDDYNNLKKIYDNKCTNFPPLPKIEPKEISVENSGKGDKQILGETSEATSSSSSILKTVIPGLSTFFVIPVFLGVAYKYSLFGIDKLFQRQYIRKKLKKIKKKMKLNI</sequence>
<evidence type="ECO:0000313" key="3">
    <source>
        <dbReference type="EMBL" id="KEG00565.1"/>
    </source>
</evidence>
<accession>A0A081IA57</accession>
<feature type="transmembrane region" description="Helical" evidence="2">
    <location>
        <begin position="974"/>
        <end position="992"/>
    </location>
</feature>
<feature type="region of interest" description="Disordered" evidence="1">
    <location>
        <begin position="299"/>
        <end position="435"/>
    </location>
</feature>
<evidence type="ECO:0008006" key="5">
    <source>
        <dbReference type="Google" id="ProtNLM"/>
    </source>
</evidence>